<gene>
    <name evidence="3" type="ORF">GH714_020453</name>
</gene>
<dbReference type="Gene3D" id="3.80.10.10">
    <property type="entry name" value="Ribonuclease Inhibitor"/>
    <property type="match status" value="2"/>
</dbReference>
<dbReference type="InterPro" id="IPR032675">
    <property type="entry name" value="LRR_dom_sf"/>
</dbReference>
<protein>
    <recommendedName>
        <fullName evidence="2">Disease resistance R13L4/SHOC-2-like LRR domain-containing protein</fullName>
    </recommendedName>
</protein>
<keyword evidence="4" id="KW-1185">Reference proteome</keyword>
<dbReference type="Proteomes" id="UP000467840">
    <property type="component" value="Chromosome 10"/>
</dbReference>
<evidence type="ECO:0000313" key="4">
    <source>
        <dbReference type="Proteomes" id="UP000467840"/>
    </source>
</evidence>
<evidence type="ECO:0000259" key="2">
    <source>
        <dbReference type="Pfam" id="PF23598"/>
    </source>
</evidence>
<keyword evidence="1" id="KW-0677">Repeat</keyword>
<organism evidence="3 4">
    <name type="scientific">Hevea brasiliensis</name>
    <name type="common">Para rubber tree</name>
    <name type="synonym">Siphonia brasiliensis</name>
    <dbReference type="NCBI Taxonomy" id="3981"/>
    <lineage>
        <taxon>Eukaryota</taxon>
        <taxon>Viridiplantae</taxon>
        <taxon>Streptophyta</taxon>
        <taxon>Embryophyta</taxon>
        <taxon>Tracheophyta</taxon>
        <taxon>Spermatophyta</taxon>
        <taxon>Magnoliopsida</taxon>
        <taxon>eudicotyledons</taxon>
        <taxon>Gunneridae</taxon>
        <taxon>Pentapetalae</taxon>
        <taxon>rosids</taxon>
        <taxon>fabids</taxon>
        <taxon>Malpighiales</taxon>
        <taxon>Euphorbiaceae</taxon>
        <taxon>Crotonoideae</taxon>
        <taxon>Micrandreae</taxon>
        <taxon>Hevea</taxon>
    </lineage>
</organism>
<comment type="caution">
    <text evidence="3">The sequence shown here is derived from an EMBL/GenBank/DDBJ whole genome shotgun (WGS) entry which is preliminary data.</text>
</comment>
<feature type="domain" description="Disease resistance R13L4/SHOC-2-like LRR" evidence="2">
    <location>
        <begin position="46"/>
        <end position="144"/>
    </location>
</feature>
<dbReference type="SUPFAM" id="SSF52058">
    <property type="entry name" value="L domain-like"/>
    <property type="match status" value="1"/>
</dbReference>
<evidence type="ECO:0000256" key="1">
    <source>
        <dbReference type="ARBA" id="ARBA00022737"/>
    </source>
</evidence>
<accession>A0A6A6N3M3</accession>
<proteinExistence type="predicted"/>
<dbReference type="Pfam" id="PF23598">
    <property type="entry name" value="LRR_14"/>
    <property type="match status" value="1"/>
</dbReference>
<name>A0A6A6N3M3_HEVBR</name>
<dbReference type="EMBL" id="JAAGAX010000003">
    <property type="protein sequence ID" value="KAF2319914.1"/>
    <property type="molecule type" value="Genomic_DNA"/>
</dbReference>
<dbReference type="InterPro" id="IPR055414">
    <property type="entry name" value="LRR_R13L4/SHOC2-like"/>
</dbReference>
<evidence type="ECO:0000313" key="3">
    <source>
        <dbReference type="EMBL" id="KAF2319914.1"/>
    </source>
</evidence>
<sequence length="146" mass="16014">MEISHFRNLKIMDLSDSKDLIRIPDLSSTAPKLEILILRGCESLVDIPSLENLSELTALDIEGCYYVTNCPVLPCNITFLRLDETGIEQLPSSIEHLSQLVHLYLSACRRLVSLPSSIGKLKCLRGLCLGGCSRLVSIPSSIGDVS</sequence>
<dbReference type="AlphaFoldDB" id="A0A6A6N3M3"/>
<dbReference type="PANTHER" id="PTHR47186">
    <property type="entry name" value="LEUCINE-RICH REPEAT-CONTAINING PROTEIN 57"/>
    <property type="match status" value="1"/>
</dbReference>
<dbReference type="PANTHER" id="PTHR47186:SF63">
    <property type="entry name" value="C-JID DOMAIN-CONTAINING PROTEIN"/>
    <property type="match status" value="1"/>
</dbReference>
<reference evidence="3 4" key="1">
    <citation type="journal article" date="2020" name="Mol. Plant">
        <title>The Chromosome-Based Rubber Tree Genome Provides New Insights into Spurge Genome Evolution and Rubber Biosynthesis.</title>
        <authorList>
            <person name="Liu J."/>
            <person name="Shi C."/>
            <person name="Shi C.C."/>
            <person name="Li W."/>
            <person name="Zhang Q.J."/>
            <person name="Zhang Y."/>
            <person name="Li K."/>
            <person name="Lu H.F."/>
            <person name="Shi C."/>
            <person name="Zhu S.T."/>
            <person name="Xiao Z.Y."/>
            <person name="Nan H."/>
            <person name="Yue Y."/>
            <person name="Zhu X.G."/>
            <person name="Wu Y."/>
            <person name="Hong X.N."/>
            <person name="Fan G.Y."/>
            <person name="Tong Y."/>
            <person name="Zhang D."/>
            <person name="Mao C.L."/>
            <person name="Liu Y.L."/>
            <person name="Hao S.J."/>
            <person name="Liu W.Q."/>
            <person name="Lv M.Q."/>
            <person name="Zhang H.B."/>
            <person name="Liu Y."/>
            <person name="Hu-Tang G.R."/>
            <person name="Wang J.P."/>
            <person name="Wang J.H."/>
            <person name="Sun Y.H."/>
            <person name="Ni S.B."/>
            <person name="Chen W.B."/>
            <person name="Zhang X.C."/>
            <person name="Jiao Y.N."/>
            <person name="Eichler E.E."/>
            <person name="Li G.H."/>
            <person name="Liu X."/>
            <person name="Gao L.Z."/>
        </authorList>
    </citation>
    <scope>NUCLEOTIDE SEQUENCE [LARGE SCALE GENOMIC DNA]</scope>
    <source>
        <strain evidence="4">cv. GT1</strain>
        <tissue evidence="3">Leaf</tissue>
    </source>
</reference>